<reference evidence="2 3" key="1">
    <citation type="submission" date="2016-12" db="EMBL/GenBank/DDBJ databases">
        <title>The genomes of Aspergillus section Nigri reveals drivers in fungal speciation.</title>
        <authorList>
            <consortium name="DOE Joint Genome Institute"/>
            <person name="Vesth T.C."/>
            <person name="Nybo J."/>
            <person name="Theobald S."/>
            <person name="Brandl J."/>
            <person name="Frisvad J.C."/>
            <person name="Nielsen K.F."/>
            <person name="Lyhne E.K."/>
            <person name="Kogle M.E."/>
            <person name="Kuo A."/>
            <person name="Riley R."/>
            <person name="Clum A."/>
            <person name="Nolan M."/>
            <person name="Lipzen A."/>
            <person name="Salamov A."/>
            <person name="Henrissat B."/>
            <person name="Wiebenga A."/>
            <person name="De Vries R.P."/>
            <person name="Grigoriev I.V."/>
            <person name="Mortensen U.H."/>
            <person name="Andersen M.R."/>
            <person name="Baker S.E."/>
        </authorList>
    </citation>
    <scope>NUCLEOTIDE SEQUENCE [LARGE SCALE GENOMIC DNA]</scope>
    <source>
        <strain evidence="2 3">JOP 1030-1</strain>
    </source>
</reference>
<dbReference type="GO" id="GO:0009966">
    <property type="term" value="P:regulation of signal transduction"/>
    <property type="evidence" value="ECO:0007669"/>
    <property type="project" value="InterPro"/>
</dbReference>
<organism evidence="2 3">
    <name type="scientific">Aspergillus saccharolyticus JOP 1030-1</name>
    <dbReference type="NCBI Taxonomy" id="1450539"/>
    <lineage>
        <taxon>Eukaryota</taxon>
        <taxon>Fungi</taxon>
        <taxon>Dikarya</taxon>
        <taxon>Ascomycota</taxon>
        <taxon>Pezizomycotina</taxon>
        <taxon>Eurotiomycetes</taxon>
        <taxon>Eurotiomycetidae</taxon>
        <taxon>Eurotiales</taxon>
        <taxon>Aspergillaceae</taxon>
        <taxon>Aspergillus</taxon>
        <taxon>Aspergillus subgen. Circumdati</taxon>
    </lineage>
</organism>
<dbReference type="GO" id="GO:0035303">
    <property type="term" value="P:regulation of dephosphorylation"/>
    <property type="evidence" value="ECO:0007669"/>
    <property type="project" value="TreeGrafter"/>
</dbReference>
<feature type="region of interest" description="Disordered" evidence="1">
    <location>
        <begin position="215"/>
        <end position="241"/>
    </location>
</feature>
<dbReference type="Gene3D" id="1.25.40.540">
    <property type="entry name" value="TAP42-like family"/>
    <property type="match status" value="1"/>
</dbReference>
<evidence type="ECO:0000256" key="1">
    <source>
        <dbReference type="SAM" id="MobiDB-lite"/>
    </source>
</evidence>
<dbReference type="RefSeq" id="XP_025430519.1">
    <property type="nucleotide sequence ID" value="XM_025573480.1"/>
</dbReference>
<dbReference type="InterPro" id="IPR007304">
    <property type="entry name" value="TAP46-like"/>
</dbReference>
<feature type="region of interest" description="Disordered" evidence="1">
    <location>
        <begin position="339"/>
        <end position="358"/>
    </location>
</feature>
<dbReference type="PANTHER" id="PTHR10933">
    <property type="entry name" value="IMMUNOGLOBULIN-BINDING PROTEIN 1"/>
    <property type="match status" value="1"/>
</dbReference>
<dbReference type="Pfam" id="PF04177">
    <property type="entry name" value="TAP42"/>
    <property type="match status" value="1"/>
</dbReference>
<evidence type="ECO:0000313" key="3">
    <source>
        <dbReference type="Proteomes" id="UP000248349"/>
    </source>
</evidence>
<dbReference type="Proteomes" id="UP000248349">
    <property type="component" value="Unassembled WGS sequence"/>
</dbReference>
<accession>A0A318ZD88</accession>
<dbReference type="STRING" id="1450539.A0A318ZD88"/>
<name>A0A318ZD88_9EURO</name>
<dbReference type="GO" id="GO:0005829">
    <property type="term" value="C:cytosol"/>
    <property type="evidence" value="ECO:0007669"/>
    <property type="project" value="TreeGrafter"/>
</dbReference>
<dbReference type="GO" id="GO:0051721">
    <property type="term" value="F:protein phosphatase 2A binding"/>
    <property type="evidence" value="ECO:0007669"/>
    <property type="project" value="TreeGrafter"/>
</dbReference>
<evidence type="ECO:0000313" key="2">
    <source>
        <dbReference type="EMBL" id="PYH44537.1"/>
    </source>
</evidence>
<proteinExistence type="predicted"/>
<dbReference type="OrthoDB" id="10261753at2759"/>
<dbReference type="AlphaFoldDB" id="A0A318ZD88"/>
<sequence>MMEQPQNLRTLFTEAKAAKTALESRTDSNTDAYRSDVNAVIAKLEECQRLVSLLSLFSSNEALEDISTGDLQYLTVEYLLADLLQRTYTNDREASLRRALSQYERFLSRLDEYEILSAGDKKLYERYAANPSSFSLTPTNDAAVRREVKINRFREEKELKQKLEYLSKNKNRLQSDEDDVRALYLAELALYAHQTFQALDLVAQELSMLATMRAAPPKPNQELAQHDPRRRNGNADAEYSERLDRPIAELLAGGRRGPILSKEGKPMQPFTLLDRRTQLQQGVFRSGHNLPTMTIDEYLEEERRRGNIIEGGGEASGIKPEVDEDDLNIADEETMKARAWDEFKEANPRGSGNTLNRG</sequence>
<protein>
    <submittedName>
        <fullName evidence="2">Tapa protein</fullName>
    </submittedName>
</protein>
<dbReference type="PANTHER" id="PTHR10933:SF9">
    <property type="entry name" value="IMMUNOGLOBULIN-BINDING PROTEIN 1"/>
    <property type="match status" value="1"/>
</dbReference>
<dbReference type="EMBL" id="KZ821236">
    <property type="protein sequence ID" value="PYH44537.1"/>
    <property type="molecule type" value="Genomic_DNA"/>
</dbReference>
<dbReference type="GeneID" id="37074708"/>
<dbReference type="InterPro" id="IPR038511">
    <property type="entry name" value="TAP42/TAP46-like_sf"/>
</dbReference>
<keyword evidence="3" id="KW-1185">Reference proteome</keyword>
<gene>
    <name evidence="2" type="ORF">BP01DRAFT_342258</name>
</gene>